<evidence type="ECO:0000256" key="3">
    <source>
        <dbReference type="ARBA" id="ARBA00022692"/>
    </source>
</evidence>
<evidence type="ECO:0000259" key="7">
    <source>
        <dbReference type="Pfam" id="PF01292"/>
    </source>
</evidence>
<keyword evidence="3 6" id="KW-0812">Transmembrane</keyword>
<keyword evidence="4 6" id="KW-1133">Transmembrane helix</keyword>
<dbReference type="RefSeq" id="WP_013164303.1">
    <property type="nucleotide sequence ID" value="NC_014216.1"/>
</dbReference>
<name>D6Z5P9_DESAT</name>
<organism evidence="8 9">
    <name type="scientific">Desulfurivibrio alkaliphilus (strain DSM 19089 / UNIQEM U267 / AHT2)</name>
    <dbReference type="NCBI Taxonomy" id="589865"/>
    <lineage>
        <taxon>Bacteria</taxon>
        <taxon>Pseudomonadati</taxon>
        <taxon>Thermodesulfobacteriota</taxon>
        <taxon>Desulfobulbia</taxon>
        <taxon>Desulfobulbales</taxon>
        <taxon>Desulfobulbaceae</taxon>
        <taxon>Desulfurivibrio</taxon>
    </lineage>
</organism>
<accession>D6Z5P9</accession>
<dbReference type="Gene3D" id="1.20.950.20">
    <property type="entry name" value="Transmembrane di-heme cytochromes, Chain C"/>
    <property type="match status" value="1"/>
</dbReference>
<feature type="transmembrane region" description="Helical" evidence="6">
    <location>
        <begin position="300"/>
        <end position="318"/>
    </location>
</feature>
<dbReference type="EMBL" id="CP001940">
    <property type="protein sequence ID" value="ADH86786.1"/>
    <property type="molecule type" value="Genomic_DNA"/>
</dbReference>
<proteinExistence type="predicted"/>
<feature type="domain" description="Cytochrome b561 bacterial/Ni-hydrogenase" evidence="7">
    <location>
        <begin position="38"/>
        <end position="239"/>
    </location>
</feature>
<dbReference type="HOGENOM" id="CLU_516717_0_0_7"/>
<evidence type="ECO:0000256" key="2">
    <source>
        <dbReference type="ARBA" id="ARBA00022475"/>
    </source>
</evidence>
<dbReference type="GO" id="GO:0009055">
    <property type="term" value="F:electron transfer activity"/>
    <property type="evidence" value="ECO:0007669"/>
    <property type="project" value="InterPro"/>
</dbReference>
<dbReference type="Pfam" id="PF01292">
    <property type="entry name" value="Ni_hydr_CYTB"/>
    <property type="match status" value="1"/>
</dbReference>
<reference evidence="9" key="1">
    <citation type="submission" date="2010-02" db="EMBL/GenBank/DDBJ databases">
        <title>Complete sequence of Desulfurivibrio alkaliphilus AHT2.</title>
        <authorList>
            <consortium name="US DOE Joint Genome Institute"/>
            <person name="Pitluck S."/>
            <person name="Chertkov O."/>
            <person name="Detter J.C."/>
            <person name="Han C."/>
            <person name="Tapia R."/>
            <person name="Larimer F."/>
            <person name="Land M."/>
            <person name="Hauser L."/>
            <person name="Kyrpides N."/>
            <person name="Mikhailova N."/>
            <person name="Sorokin D.Y."/>
            <person name="Muyzer G."/>
            <person name="Woyke T."/>
        </authorList>
    </citation>
    <scope>NUCLEOTIDE SEQUENCE [LARGE SCALE GENOMIC DNA]</scope>
    <source>
        <strain evidence="9">DSM 19089 / UNIQEM U267 / AHT2</strain>
    </source>
</reference>
<feature type="transmembrane region" description="Helical" evidence="6">
    <location>
        <begin position="207"/>
        <end position="233"/>
    </location>
</feature>
<protein>
    <recommendedName>
        <fullName evidence="7">Cytochrome b561 bacterial/Ni-hydrogenase domain-containing protein</fullName>
    </recommendedName>
</protein>
<sequence length="582" mass="68409">MTSSGNDNQRPMTELPVSPYEFRRNRIYVYNGEKFFFRFSLHQRIQHIWLALSVLILILTGFPLKFPDSAFWQQVFALLGGIEMAPILHRIAGVALCTLFVYHMIYFIALFYREDIKPMRQRGEFSLWNALVAFYNIPMIPHVKDGTDLVDYVKYHLFISDKKPRYDKFMWKEKFDYFAVYWGTPLLGLTGIFMWNLEFFSHYLPGIVFNISYIAHTDEALLAASFLLVWHIYNTHLHRHKFPMGRVFITGYLSEHDMIEEHYDEYVVMMKAEGLEHEIKGQYDPSEHEHHWQERKSTKLIFGGVISAVSVVLIWMILDLSIYSSHGFFPRERPKLIEPPPQTVLEEVRLEGISALEGFNNKEEYRGYRLDSIEGLSGHFHNVGIDIASDRHSSCVACHGDLVHEDIEEIRSYINMHTFYFSCEVCHVPQHQNGEELFSTFRWFSKDDGEVQEEAFGCDTRVEERVECRISPFVRRNGRLERFDGPDLAALSLEYQELQATLSRGQRVDYLRRIHDGLTPEPISCRDCHDPEIQYLPMRELGYSEHRIRELTGTAILGLLEKHDQEERFHLPQLFSPRREGR</sequence>
<gene>
    <name evidence="8" type="ordered locus">DaAHT2_2115</name>
</gene>
<dbReference type="GO" id="GO:0005886">
    <property type="term" value="C:plasma membrane"/>
    <property type="evidence" value="ECO:0007669"/>
    <property type="project" value="UniProtKB-SubCell"/>
</dbReference>
<evidence type="ECO:0000256" key="5">
    <source>
        <dbReference type="ARBA" id="ARBA00023136"/>
    </source>
</evidence>
<keyword evidence="5 6" id="KW-0472">Membrane</keyword>
<dbReference type="InterPro" id="IPR036280">
    <property type="entry name" value="Multihaem_cyt_sf"/>
</dbReference>
<dbReference type="eggNOG" id="COG2864">
    <property type="taxonomic scope" value="Bacteria"/>
</dbReference>
<comment type="subcellular location">
    <subcellularLocation>
        <location evidence="1">Cell membrane</location>
        <topology evidence="1">Multi-pass membrane protein</topology>
    </subcellularLocation>
</comment>
<feature type="transmembrane region" description="Helical" evidence="6">
    <location>
        <begin position="175"/>
        <end position="195"/>
    </location>
</feature>
<evidence type="ECO:0000313" key="9">
    <source>
        <dbReference type="Proteomes" id="UP000001508"/>
    </source>
</evidence>
<dbReference type="InterPro" id="IPR016174">
    <property type="entry name" value="Di-haem_cyt_TM"/>
</dbReference>
<dbReference type="GO" id="GO:0022904">
    <property type="term" value="P:respiratory electron transport chain"/>
    <property type="evidence" value="ECO:0007669"/>
    <property type="project" value="InterPro"/>
</dbReference>
<feature type="transmembrane region" description="Helical" evidence="6">
    <location>
        <begin position="48"/>
        <end position="67"/>
    </location>
</feature>
<dbReference type="SUPFAM" id="SSF48695">
    <property type="entry name" value="Multiheme cytochromes"/>
    <property type="match status" value="1"/>
</dbReference>
<dbReference type="OrthoDB" id="9814800at2"/>
<evidence type="ECO:0000313" key="8">
    <source>
        <dbReference type="EMBL" id="ADH86786.1"/>
    </source>
</evidence>
<dbReference type="KEGG" id="dak:DaAHT2_2115"/>
<feature type="transmembrane region" description="Helical" evidence="6">
    <location>
        <begin position="87"/>
        <end position="112"/>
    </location>
</feature>
<keyword evidence="9" id="KW-1185">Reference proteome</keyword>
<dbReference type="AlphaFoldDB" id="D6Z5P9"/>
<dbReference type="InterPro" id="IPR011577">
    <property type="entry name" value="Cyt_b561_bac/Ni-Hgenase"/>
</dbReference>
<evidence type="ECO:0000256" key="6">
    <source>
        <dbReference type="SAM" id="Phobius"/>
    </source>
</evidence>
<dbReference type="SUPFAM" id="SSF81342">
    <property type="entry name" value="Transmembrane di-heme cytochromes"/>
    <property type="match status" value="1"/>
</dbReference>
<keyword evidence="2" id="KW-1003">Cell membrane</keyword>
<evidence type="ECO:0000256" key="1">
    <source>
        <dbReference type="ARBA" id="ARBA00004651"/>
    </source>
</evidence>
<evidence type="ECO:0000256" key="4">
    <source>
        <dbReference type="ARBA" id="ARBA00022989"/>
    </source>
</evidence>
<dbReference type="STRING" id="589865.DaAHT2_2115"/>
<dbReference type="Proteomes" id="UP000001508">
    <property type="component" value="Chromosome"/>
</dbReference>
<dbReference type="InParanoid" id="D6Z5P9"/>